<evidence type="ECO:0000313" key="3">
    <source>
        <dbReference type="EMBL" id="SDH73278.1"/>
    </source>
</evidence>
<protein>
    <submittedName>
        <fullName evidence="3">Uncharacterized protein</fullName>
    </submittedName>
</protein>
<dbReference type="RefSeq" id="WP_092504955.1">
    <property type="nucleotide sequence ID" value="NZ_LT629695.1"/>
</dbReference>
<evidence type="ECO:0000256" key="1">
    <source>
        <dbReference type="SAM" id="MobiDB-lite"/>
    </source>
</evidence>
<feature type="region of interest" description="Disordered" evidence="1">
    <location>
        <begin position="27"/>
        <end position="100"/>
    </location>
</feature>
<reference evidence="4" key="1">
    <citation type="submission" date="2016-10" db="EMBL/GenBank/DDBJ databases">
        <authorList>
            <person name="Varghese N."/>
            <person name="Submissions S."/>
        </authorList>
    </citation>
    <scope>NUCLEOTIDE SEQUENCE [LARGE SCALE GENOMIC DNA]</scope>
    <source>
        <strain evidence="4">DSM 22002</strain>
    </source>
</reference>
<dbReference type="STRING" id="399736.SAMN04489720_2187"/>
<organism evidence="3 4">
    <name type="scientific">Agrococcus jejuensis</name>
    <dbReference type="NCBI Taxonomy" id="399736"/>
    <lineage>
        <taxon>Bacteria</taxon>
        <taxon>Bacillati</taxon>
        <taxon>Actinomycetota</taxon>
        <taxon>Actinomycetes</taxon>
        <taxon>Micrococcales</taxon>
        <taxon>Microbacteriaceae</taxon>
        <taxon>Agrococcus</taxon>
    </lineage>
</organism>
<proteinExistence type="predicted"/>
<keyword evidence="2" id="KW-0812">Transmembrane</keyword>
<gene>
    <name evidence="3" type="ORF">SAMN04489720_2187</name>
</gene>
<keyword evidence="2" id="KW-0472">Membrane</keyword>
<dbReference type="OrthoDB" id="5079807at2"/>
<dbReference type="Proteomes" id="UP000198822">
    <property type="component" value="Chromosome I"/>
</dbReference>
<evidence type="ECO:0000313" key="4">
    <source>
        <dbReference type="Proteomes" id="UP000198822"/>
    </source>
</evidence>
<dbReference type="EMBL" id="LT629695">
    <property type="protein sequence ID" value="SDH73278.1"/>
    <property type="molecule type" value="Genomic_DNA"/>
</dbReference>
<keyword evidence="2" id="KW-1133">Transmembrane helix</keyword>
<keyword evidence="4" id="KW-1185">Reference proteome</keyword>
<evidence type="ECO:0000256" key="2">
    <source>
        <dbReference type="SAM" id="Phobius"/>
    </source>
</evidence>
<feature type="transmembrane region" description="Helical" evidence="2">
    <location>
        <begin position="6"/>
        <end position="24"/>
    </location>
</feature>
<sequence>MEWVAWVVLAVGIVVLIALAPRLHRRERERQRVRGTIPGGFGDVDEVWRPTEHAARMEREQREEAGEESQAPGEPEWAHGDLPPELADASDDERPGRDDR</sequence>
<dbReference type="AlphaFoldDB" id="A0A1G8ETR5"/>
<accession>A0A1G8ETR5</accession>
<name>A0A1G8ETR5_9MICO</name>
<feature type="compositionally biased region" description="Basic and acidic residues" evidence="1">
    <location>
        <begin position="46"/>
        <end position="64"/>
    </location>
</feature>